<comment type="caution">
    <text evidence="11">The sequence shown here is derived from an EMBL/GenBank/DDBJ whole genome shotgun (WGS) entry which is preliminary data.</text>
</comment>
<keyword evidence="7 9" id="KW-0057">Aromatic amino acid biosynthesis</keyword>
<dbReference type="EMBL" id="WJBE01000005">
    <property type="protein sequence ID" value="MBC3899404.1"/>
    <property type="molecule type" value="Genomic_DNA"/>
</dbReference>
<dbReference type="Pfam" id="PF00697">
    <property type="entry name" value="PRAI"/>
    <property type="match status" value="1"/>
</dbReference>
<evidence type="ECO:0000256" key="4">
    <source>
        <dbReference type="ARBA" id="ARBA00022272"/>
    </source>
</evidence>
<accession>A0ABR6YW70</accession>
<keyword evidence="12" id="KW-1185">Reference proteome</keyword>
<evidence type="ECO:0000313" key="12">
    <source>
        <dbReference type="Proteomes" id="UP000622405"/>
    </source>
</evidence>
<dbReference type="EC" id="5.3.1.24" evidence="3 9"/>
<comment type="catalytic activity">
    <reaction evidence="1 9">
        <text>N-(5-phospho-beta-D-ribosyl)anthranilate = 1-(2-carboxyphenylamino)-1-deoxy-D-ribulose 5-phosphate</text>
        <dbReference type="Rhea" id="RHEA:21540"/>
        <dbReference type="ChEBI" id="CHEBI:18277"/>
        <dbReference type="ChEBI" id="CHEBI:58613"/>
        <dbReference type="EC" id="5.3.1.24"/>
    </reaction>
</comment>
<keyword evidence="6 9" id="KW-0822">Tryptophan biosynthesis</keyword>
<comment type="similarity">
    <text evidence="9">Belongs to the TrpF family.</text>
</comment>
<evidence type="ECO:0000259" key="10">
    <source>
        <dbReference type="Pfam" id="PF00697"/>
    </source>
</evidence>
<evidence type="ECO:0000256" key="7">
    <source>
        <dbReference type="ARBA" id="ARBA00023141"/>
    </source>
</evidence>
<evidence type="ECO:0000256" key="3">
    <source>
        <dbReference type="ARBA" id="ARBA00012572"/>
    </source>
</evidence>
<evidence type="ECO:0000256" key="9">
    <source>
        <dbReference type="HAMAP-Rule" id="MF_00135"/>
    </source>
</evidence>
<dbReference type="GO" id="GO:0016853">
    <property type="term" value="F:isomerase activity"/>
    <property type="evidence" value="ECO:0007669"/>
    <property type="project" value="UniProtKB-KW"/>
</dbReference>
<keyword evidence="5 9" id="KW-0028">Amino-acid biosynthesis</keyword>
<sequence length="202" mass="21737">MTKIKICGLSRLEDIAAVNAARPDYIGFVFAKSKRQVDGETARALKQALDPGIAAVGVFVNHPVAEISALAAAGIIDLIQLHGDEDEATVQLLQAQTGLPVIRALRISSPADILPTAADYRLFDTYDPSQYGGSGAVFNWDLLQGVTGDFFLAGGLNIDNIKAAIQQVRPYCVDLSSGVETDGVKDRDKIIEIVKMIRKINR</sequence>
<feature type="domain" description="N-(5'phosphoribosyl) anthranilate isomerase (PRAI)" evidence="10">
    <location>
        <begin position="4"/>
        <end position="195"/>
    </location>
</feature>
<dbReference type="SUPFAM" id="SSF51366">
    <property type="entry name" value="Ribulose-phoshate binding barrel"/>
    <property type="match status" value="1"/>
</dbReference>
<dbReference type="InterPro" id="IPR011060">
    <property type="entry name" value="RibuloseP-bd_barrel"/>
</dbReference>
<proteinExistence type="inferred from homology"/>
<dbReference type="InterPro" id="IPR001240">
    <property type="entry name" value="PRAI_dom"/>
</dbReference>
<dbReference type="CDD" id="cd00405">
    <property type="entry name" value="PRAI"/>
    <property type="match status" value="1"/>
</dbReference>
<evidence type="ECO:0000313" key="11">
    <source>
        <dbReference type="EMBL" id="MBC3899404.1"/>
    </source>
</evidence>
<dbReference type="PANTHER" id="PTHR42894:SF1">
    <property type="entry name" value="N-(5'-PHOSPHORIBOSYL)ANTHRANILATE ISOMERASE"/>
    <property type="match status" value="1"/>
</dbReference>
<evidence type="ECO:0000256" key="5">
    <source>
        <dbReference type="ARBA" id="ARBA00022605"/>
    </source>
</evidence>
<gene>
    <name evidence="9" type="primary">trpF</name>
    <name evidence="11" type="ORF">GH811_07225</name>
</gene>
<reference evidence="11 12" key="1">
    <citation type="journal article" date="2020" name="mSystems">
        <title>Defining Genomic and Predicted Metabolic Features of the Acetobacterium Genus.</title>
        <authorList>
            <person name="Ross D.E."/>
            <person name="Marshall C.W."/>
            <person name="Gulliver D."/>
            <person name="May H.D."/>
            <person name="Norman R.S."/>
        </authorList>
    </citation>
    <scope>NUCLEOTIDE SEQUENCE [LARGE SCALE GENOMIC DNA]</scope>
    <source>
        <strain evidence="11 12">DSM 4132</strain>
    </source>
</reference>
<keyword evidence="8 9" id="KW-0413">Isomerase</keyword>
<dbReference type="Proteomes" id="UP000622405">
    <property type="component" value="Unassembled WGS sequence"/>
</dbReference>
<evidence type="ECO:0000256" key="2">
    <source>
        <dbReference type="ARBA" id="ARBA00004664"/>
    </source>
</evidence>
<dbReference type="RefSeq" id="WP_186893901.1">
    <property type="nucleotide sequence ID" value="NZ_WJBE01000005.1"/>
</dbReference>
<dbReference type="PANTHER" id="PTHR42894">
    <property type="entry name" value="N-(5'-PHOSPHORIBOSYL)ANTHRANILATE ISOMERASE"/>
    <property type="match status" value="1"/>
</dbReference>
<dbReference type="InterPro" id="IPR013785">
    <property type="entry name" value="Aldolase_TIM"/>
</dbReference>
<dbReference type="Gene3D" id="3.20.20.70">
    <property type="entry name" value="Aldolase class I"/>
    <property type="match status" value="1"/>
</dbReference>
<evidence type="ECO:0000256" key="1">
    <source>
        <dbReference type="ARBA" id="ARBA00001164"/>
    </source>
</evidence>
<comment type="pathway">
    <text evidence="2 9">Amino-acid biosynthesis; L-tryptophan biosynthesis; L-tryptophan from chorismate: step 3/5.</text>
</comment>
<name>A0ABR6YW70_9FIRM</name>
<organism evidence="11 12">
    <name type="scientific">Acetobacterium malicum</name>
    <dbReference type="NCBI Taxonomy" id="52692"/>
    <lineage>
        <taxon>Bacteria</taxon>
        <taxon>Bacillati</taxon>
        <taxon>Bacillota</taxon>
        <taxon>Clostridia</taxon>
        <taxon>Eubacteriales</taxon>
        <taxon>Eubacteriaceae</taxon>
        <taxon>Acetobacterium</taxon>
    </lineage>
</organism>
<evidence type="ECO:0000256" key="8">
    <source>
        <dbReference type="ARBA" id="ARBA00023235"/>
    </source>
</evidence>
<dbReference type="InterPro" id="IPR044643">
    <property type="entry name" value="TrpF_fam"/>
</dbReference>
<evidence type="ECO:0000256" key="6">
    <source>
        <dbReference type="ARBA" id="ARBA00022822"/>
    </source>
</evidence>
<dbReference type="HAMAP" id="MF_00135">
    <property type="entry name" value="PRAI"/>
    <property type="match status" value="1"/>
</dbReference>
<protein>
    <recommendedName>
        <fullName evidence="4 9">N-(5'-phosphoribosyl)anthranilate isomerase</fullName>
        <shortName evidence="9">PRAI</shortName>
        <ecNumber evidence="3 9">5.3.1.24</ecNumber>
    </recommendedName>
</protein>